<protein>
    <recommendedName>
        <fullName evidence="3">Formylmethanofuran dehydrogenase</fullName>
    </recommendedName>
</protein>
<name>A0ABN7I2W7_9BURK</name>
<dbReference type="InterPro" id="IPR029035">
    <property type="entry name" value="DHS-like_NAD/FAD-binding_dom"/>
</dbReference>
<evidence type="ECO:0000313" key="1">
    <source>
        <dbReference type="EMBL" id="CAD6543690.1"/>
    </source>
</evidence>
<proteinExistence type="predicted"/>
<dbReference type="EMBL" id="CAJHCQ010000010">
    <property type="protein sequence ID" value="CAD6543690.1"/>
    <property type="molecule type" value="Genomic_DNA"/>
</dbReference>
<evidence type="ECO:0000313" key="2">
    <source>
        <dbReference type="Proteomes" id="UP000656319"/>
    </source>
</evidence>
<dbReference type="Gene3D" id="3.40.50.1220">
    <property type="entry name" value="TPP-binding domain"/>
    <property type="match status" value="1"/>
</dbReference>
<organism evidence="1 2">
    <name type="scientific">Paraburkholderia hiiakae</name>
    <dbReference type="NCBI Taxonomy" id="1081782"/>
    <lineage>
        <taxon>Bacteria</taxon>
        <taxon>Pseudomonadati</taxon>
        <taxon>Pseudomonadota</taxon>
        <taxon>Betaproteobacteria</taxon>
        <taxon>Burkholderiales</taxon>
        <taxon>Burkholderiaceae</taxon>
        <taxon>Paraburkholderia</taxon>
    </lineage>
</organism>
<dbReference type="SUPFAM" id="SSF52467">
    <property type="entry name" value="DHS-like NAD/FAD-binding domain"/>
    <property type="match status" value="1"/>
</dbReference>
<dbReference type="RefSeq" id="WP_201697698.1">
    <property type="nucleotide sequence ID" value="NZ_CAJHCQ010000010.1"/>
</dbReference>
<gene>
    <name evidence="1" type="ORF">LMG27952_04076</name>
</gene>
<reference evidence="1 2" key="1">
    <citation type="submission" date="2020-10" db="EMBL/GenBank/DDBJ databases">
        <authorList>
            <person name="Peeters C."/>
        </authorList>
    </citation>
    <scope>NUCLEOTIDE SEQUENCE [LARGE SCALE GENOMIC DNA]</scope>
    <source>
        <strain evidence="1 2">LMG 27952</strain>
    </source>
</reference>
<accession>A0ABN7I2W7</accession>
<keyword evidence="2" id="KW-1185">Reference proteome</keyword>
<sequence length="430" mass="44587">MDATLHSPPWTCPFCALLCDRFGVVKGETLSPAGTRCPRATHALAQFGAAPSRAAPSVNGQSVDGQTALDTAAQWLSRARQPLFGGMATDVAGARALYRLANACGAIVDHAHGRTLMHGLTALQDRGAFTTTLAEIRNRADLMVCIGASPSSRYPEFFARCAVGVDAQQVGPARRTVVFLGCDADPALADRSDVEAISVPLYGDLYDTLATLNALLGGKSLRGPSDPTLAGAASLVERMLAANYTAIVWTPADLPGSHAALLVEGFDRLLKALNRTRRAGGLALGGDDGGASVNQTLTWLSGLPLRTGVHRGGLEHAPQRYDTAHLLADQAVDALVWVASFGAHLPPPRAPIPTIVLGHPGLAAACADREGPSVFVPVSTPGIGSAGHLFRADGGVVLPLSPVYEDTLPTVAAFAGKLGEALAPRREDTA</sequence>
<evidence type="ECO:0008006" key="3">
    <source>
        <dbReference type="Google" id="ProtNLM"/>
    </source>
</evidence>
<comment type="caution">
    <text evidence="1">The sequence shown here is derived from an EMBL/GenBank/DDBJ whole genome shotgun (WGS) entry which is preliminary data.</text>
</comment>
<dbReference type="Proteomes" id="UP000656319">
    <property type="component" value="Unassembled WGS sequence"/>
</dbReference>